<evidence type="ECO:0000259" key="1">
    <source>
        <dbReference type="SMART" id="SM00507"/>
    </source>
</evidence>
<dbReference type="CDD" id="cd00085">
    <property type="entry name" value="HNHc"/>
    <property type="match status" value="1"/>
</dbReference>
<keyword evidence="2" id="KW-0255">Endonuclease</keyword>
<dbReference type="Pfam" id="PF01844">
    <property type="entry name" value="HNH"/>
    <property type="match status" value="1"/>
</dbReference>
<organism evidence="2 3">
    <name type="scientific">Flavobacterium oreochromis</name>
    <dbReference type="NCBI Taxonomy" id="2906078"/>
    <lineage>
        <taxon>Bacteria</taxon>
        <taxon>Pseudomonadati</taxon>
        <taxon>Bacteroidota</taxon>
        <taxon>Flavobacteriia</taxon>
        <taxon>Flavobacteriales</taxon>
        <taxon>Flavobacteriaceae</taxon>
        <taxon>Flavobacterium</taxon>
    </lineage>
</organism>
<dbReference type="GO" id="GO:0004519">
    <property type="term" value="F:endonuclease activity"/>
    <property type="evidence" value="ECO:0007669"/>
    <property type="project" value="UniProtKB-KW"/>
</dbReference>
<dbReference type="Proteomes" id="UP001621706">
    <property type="component" value="Unassembled WGS sequence"/>
</dbReference>
<name>A0ABW8PC21_9FLAO</name>
<dbReference type="SMART" id="SM00507">
    <property type="entry name" value="HNHc"/>
    <property type="match status" value="1"/>
</dbReference>
<dbReference type="EMBL" id="JAZGZP010000028">
    <property type="protein sequence ID" value="MFK7002084.1"/>
    <property type="molecule type" value="Genomic_DNA"/>
</dbReference>
<evidence type="ECO:0000313" key="3">
    <source>
        <dbReference type="Proteomes" id="UP001621706"/>
    </source>
</evidence>
<sequence length="290" mass="33444">MNKTTEIIDQWISKRTSFRQHRDDIISLFNIAMDNTMLPDKSWFGFPATKVSLSIMFGRIYLIGIFNRTIEIIVDKDIGEEIGFNTRIVGTSKPSGLNLYWITADFDNIKSLVSNEKIWQHYRLASLKVNNSVSIRSERKDWLNGKYLVKEIYDGQQLIFDQNILDQIFEEEIKTSINDNKQKRQERLKIANKKPITAITQTKIFLRNADVVAEVLQRANGICEYCEKPAPFIKDIDGNGFLEVHHIIHLSDNGDDTVENAVALCPNCHRQAHYGTKTFNINKLKNKYGT</sequence>
<feature type="domain" description="HNH nuclease" evidence="1">
    <location>
        <begin position="210"/>
        <end position="270"/>
    </location>
</feature>
<comment type="caution">
    <text evidence="2">The sequence shown here is derived from an EMBL/GenBank/DDBJ whole genome shotgun (WGS) entry which is preliminary data.</text>
</comment>
<dbReference type="InterPro" id="IPR003615">
    <property type="entry name" value="HNH_nuc"/>
</dbReference>
<accession>A0ABW8PC21</accession>
<dbReference type="GeneID" id="96799562"/>
<keyword evidence="3" id="KW-1185">Reference proteome</keyword>
<reference evidence="2 3" key="1">
    <citation type="submission" date="2024-02" db="EMBL/GenBank/DDBJ databases">
        <title>Comparative Genomic Analysis of Flavobacterium Species Causing Columnaris Disease of Freshwater Fish in Thailand: Insights into Virulence and Resistance Mechanisms.</title>
        <authorList>
            <person name="Nguyen D."/>
            <person name="Chokmangmeepisarn P."/>
            <person name="Khianchaikhan K."/>
            <person name="Morishita M."/>
            <person name="Bunnoy A."/>
            <person name="Rodkhum C."/>
        </authorList>
    </citation>
    <scope>NUCLEOTIDE SEQUENCE [LARGE SCALE GENOMIC DNA]</scope>
    <source>
        <strain evidence="2 3">CNRT2201</strain>
    </source>
</reference>
<keyword evidence="2" id="KW-0540">Nuclease</keyword>
<dbReference type="InterPro" id="IPR002711">
    <property type="entry name" value="HNH"/>
</dbReference>
<evidence type="ECO:0000313" key="2">
    <source>
        <dbReference type="EMBL" id="MFK7002084.1"/>
    </source>
</evidence>
<gene>
    <name evidence="2" type="ORF">V3I07_14450</name>
</gene>
<proteinExistence type="predicted"/>
<protein>
    <submittedName>
        <fullName evidence="2">HNH endonuclease</fullName>
    </submittedName>
</protein>
<keyword evidence="2" id="KW-0378">Hydrolase</keyword>
<dbReference type="Gene3D" id="1.10.30.50">
    <property type="match status" value="1"/>
</dbReference>
<dbReference type="RefSeq" id="WP_202971595.1">
    <property type="nucleotide sequence ID" value="NZ_JAZGZP010000028.1"/>
</dbReference>